<feature type="compositionally biased region" description="Polar residues" evidence="1">
    <location>
        <begin position="36"/>
        <end position="56"/>
    </location>
</feature>
<keyword evidence="3" id="KW-1185">Reference proteome</keyword>
<feature type="region of interest" description="Disordered" evidence="1">
    <location>
        <begin position="228"/>
        <end position="270"/>
    </location>
</feature>
<proteinExistence type="predicted"/>
<dbReference type="Proteomes" id="UP000759537">
    <property type="component" value="Unassembled WGS sequence"/>
</dbReference>
<evidence type="ECO:0000313" key="3">
    <source>
        <dbReference type="Proteomes" id="UP000759537"/>
    </source>
</evidence>
<evidence type="ECO:0000256" key="1">
    <source>
        <dbReference type="SAM" id="MobiDB-lite"/>
    </source>
</evidence>
<name>A0A9P5N457_9AGAM</name>
<dbReference type="EMBL" id="WHVB01000002">
    <property type="protein sequence ID" value="KAF8485876.1"/>
    <property type="molecule type" value="Genomic_DNA"/>
</dbReference>
<feature type="region of interest" description="Disordered" evidence="1">
    <location>
        <begin position="18"/>
        <end position="102"/>
    </location>
</feature>
<reference evidence="2" key="2">
    <citation type="journal article" date="2020" name="Nat. Commun.">
        <title>Large-scale genome sequencing of mycorrhizal fungi provides insights into the early evolution of symbiotic traits.</title>
        <authorList>
            <person name="Miyauchi S."/>
            <person name="Kiss E."/>
            <person name="Kuo A."/>
            <person name="Drula E."/>
            <person name="Kohler A."/>
            <person name="Sanchez-Garcia M."/>
            <person name="Morin E."/>
            <person name="Andreopoulos B."/>
            <person name="Barry K.W."/>
            <person name="Bonito G."/>
            <person name="Buee M."/>
            <person name="Carver A."/>
            <person name="Chen C."/>
            <person name="Cichocki N."/>
            <person name="Clum A."/>
            <person name="Culley D."/>
            <person name="Crous P.W."/>
            <person name="Fauchery L."/>
            <person name="Girlanda M."/>
            <person name="Hayes R.D."/>
            <person name="Keri Z."/>
            <person name="LaButti K."/>
            <person name="Lipzen A."/>
            <person name="Lombard V."/>
            <person name="Magnuson J."/>
            <person name="Maillard F."/>
            <person name="Murat C."/>
            <person name="Nolan M."/>
            <person name="Ohm R.A."/>
            <person name="Pangilinan J."/>
            <person name="Pereira M.F."/>
            <person name="Perotto S."/>
            <person name="Peter M."/>
            <person name="Pfister S."/>
            <person name="Riley R."/>
            <person name="Sitrit Y."/>
            <person name="Stielow J.B."/>
            <person name="Szollosi G."/>
            <person name="Zifcakova L."/>
            <person name="Stursova M."/>
            <person name="Spatafora J.W."/>
            <person name="Tedersoo L."/>
            <person name="Vaario L.M."/>
            <person name="Yamada A."/>
            <person name="Yan M."/>
            <person name="Wang P."/>
            <person name="Xu J."/>
            <person name="Bruns T."/>
            <person name="Baldrian P."/>
            <person name="Vilgalys R."/>
            <person name="Dunand C."/>
            <person name="Henrissat B."/>
            <person name="Grigoriev I.V."/>
            <person name="Hibbett D."/>
            <person name="Nagy L.G."/>
            <person name="Martin F.M."/>
        </authorList>
    </citation>
    <scope>NUCLEOTIDE SEQUENCE</scope>
    <source>
        <strain evidence="2">Prilba</strain>
    </source>
</reference>
<sequence length="430" mass="47874">MEDQMFWMHNLQHTGSDVCTQAPATDPVPNPYEVSQAPSRAAVQTQPHVASAQGSTPMDAKESPQGSGVEQQPPIPRDHTGVLNSAGDFANPSAGSTAQGVSREKCGDEWTGILYLNGVCAHARAQASETVHDPMISAWPKHLQLEPVFDSQVNNLNIQGWMHDTKAPVVRLSGIDEKDEHFGQLIETLRRGRGYAIVRWKNKGQIKERLLLSPLNELLLCAAFTEDGIPERPTHQPPRRIRVTKRRDSSPKNKRPPRGPQPPVAISTFPKGPSLQAAQITITPSRPHPEQRQGAYYPQEAMEPAQGYLNPCIYWDQSQQLRHSQAENLLSAHILCDDSKNGRGGLFSYQTTNAFAMGMPAQPMSPQQLQSQRRAQQYRRILRRVVVLRRHGQYNVWLGHTRPYRCGDAGHPGDNVPIVLACVRLRILSN</sequence>
<protein>
    <submittedName>
        <fullName evidence="2">Uncharacterized protein</fullName>
    </submittedName>
</protein>
<accession>A0A9P5N457</accession>
<dbReference type="OrthoDB" id="10463165at2759"/>
<reference evidence="2" key="1">
    <citation type="submission" date="2019-10" db="EMBL/GenBank/DDBJ databases">
        <authorList>
            <consortium name="DOE Joint Genome Institute"/>
            <person name="Kuo A."/>
            <person name="Miyauchi S."/>
            <person name="Kiss E."/>
            <person name="Drula E."/>
            <person name="Kohler A."/>
            <person name="Sanchez-Garcia M."/>
            <person name="Andreopoulos B."/>
            <person name="Barry K.W."/>
            <person name="Bonito G."/>
            <person name="Buee M."/>
            <person name="Carver A."/>
            <person name="Chen C."/>
            <person name="Cichocki N."/>
            <person name="Clum A."/>
            <person name="Culley D."/>
            <person name="Crous P.W."/>
            <person name="Fauchery L."/>
            <person name="Girlanda M."/>
            <person name="Hayes R."/>
            <person name="Keri Z."/>
            <person name="LaButti K."/>
            <person name="Lipzen A."/>
            <person name="Lombard V."/>
            <person name="Magnuson J."/>
            <person name="Maillard F."/>
            <person name="Morin E."/>
            <person name="Murat C."/>
            <person name="Nolan M."/>
            <person name="Ohm R."/>
            <person name="Pangilinan J."/>
            <person name="Pereira M."/>
            <person name="Perotto S."/>
            <person name="Peter M."/>
            <person name="Riley R."/>
            <person name="Sitrit Y."/>
            <person name="Stielow B."/>
            <person name="Szollosi G."/>
            <person name="Zifcakova L."/>
            <person name="Stursova M."/>
            <person name="Spatafora J.W."/>
            <person name="Tedersoo L."/>
            <person name="Vaario L.-M."/>
            <person name="Yamada A."/>
            <person name="Yan M."/>
            <person name="Wang P."/>
            <person name="Xu J."/>
            <person name="Bruns T."/>
            <person name="Baldrian P."/>
            <person name="Vilgalys R."/>
            <person name="Henrissat B."/>
            <person name="Grigoriev I.V."/>
            <person name="Hibbett D."/>
            <person name="Nagy L.G."/>
            <person name="Martin F.M."/>
        </authorList>
    </citation>
    <scope>NUCLEOTIDE SEQUENCE</scope>
    <source>
        <strain evidence="2">Prilba</strain>
    </source>
</reference>
<evidence type="ECO:0000313" key="2">
    <source>
        <dbReference type="EMBL" id="KAF8485876.1"/>
    </source>
</evidence>
<gene>
    <name evidence="2" type="ORF">DFH94DRAFT_158587</name>
</gene>
<organism evidence="2 3">
    <name type="scientific">Russula ochroleuca</name>
    <dbReference type="NCBI Taxonomy" id="152965"/>
    <lineage>
        <taxon>Eukaryota</taxon>
        <taxon>Fungi</taxon>
        <taxon>Dikarya</taxon>
        <taxon>Basidiomycota</taxon>
        <taxon>Agaricomycotina</taxon>
        <taxon>Agaricomycetes</taxon>
        <taxon>Russulales</taxon>
        <taxon>Russulaceae</taxon>
        <taxon>Russula</taxon>
    </lineage>
</organism>
<dbReference type="AlphaFoldDB" id="A0A9P5N457"/>
<comment type="caution">
    <text evidence="2">The sequence shown here is derived from an EMBL/GenBank/DDBJ whole genome shotgun (WGS) entry which is preliminary data.</text>
</comment>